<organism evidence="4 5">
    <name type="scientific">Cryptococcus neoformans Tu259-1</name>
    <dbReference type="NCBI Taxonomy" id="1230072"/>
    <lineage>
        <taxon>Eukaryota</taxon>
        <taxon>Fungi</taxon>
        <taxon>Dikarya</taxon>
        <taxon>Basidiomycota</taxon>
        <taxon>Agaricomycotina</taxon>
        <taxon>Tremellomycetes</taxon>
        <taxon>Tremellales</taxon>
        <taxon>Cryptococcaceae</taxon>
        <taxon>Cryptococcus</taxon>
        <taxon>Cryptococcus neoformans species complex</taxon>
    </lineage>
</organism>
<feature type="coiled-coil region" evidence="1">
    <location>
        <begin position="648"/>
        <end position="675"/>
    </location>
</feature>
<dbReference type="PANTHER" id="PTHR38644:SF1">
    <property type="entry name" value="EXPRESSED PROTEIN"/>
    <property type="match status" value="1"/>
</dbReference>
<dbReference type="OrthoDB" id="5319015at2759"/>
<evidence type="ECO:0000256" key="2">
    <source>
        <dbReference type="SAM" id="MobiDB-lite"/>
    </source>
</evidence>
<protein>
    <recommendedName>
        <fullName evidence="3">Mmc1 C-terminal domain-containing protein</fullName>
    </recommendedName>
</protein>
<keyword evidence="1" id="KW-0175">Coiled coil</keyword>
<feature type="domain" description="Mmc1 C-terminal" evidence="3">
    <location>
        <begin position="416"/>
        <end position="615"/>
    </location>
</feature>
<evidence type="ECO:0000313" key="4">
    <source>
        <dbReference type="EMBL" id="OXG24078.1"/>
    </source>
</evidence>
<dbReference type="Pfam" id="PF23868">
    <property type="entry name" value="Mmc1_C"/>
    <property type="match status" value="1"/>
</dbReference>
<dbReference type="AlphaFoldDB" id="A0A854QEQ5"/>
<evidence type="ECO:0000313" key="5">
    <source>
        <dbReference type="Proteomes" id="UP000199727"/>
    </source>
</evidence>
<name>A0A854QEQ5_CRYNE</name>
<feature type="region of interest" description="Disordered" evidence="2">
    <location>
        <begin position="485"/>
        <end position="506"/>
    </location>
</feature>
<reference evidence="4 5" key="1">
    <citation type="submission" date="2017-06" db="EMBL/GenBank/DDBJ databases">
        <title>Global population genomics of the pathogenic fungus Cryptococcus neoformans var. grubii.</title>
        <authorList>
            <person name="Cuomo C."/>
            <person name="Litvintseva A."/>
            <person name="Chen Y."/>
            <person name="Young S."/>
            <person name="Zeng Q."/>
            <person name="Chapman S."/>
            <person name="Gujja S."/>
            <person name="Saif S."/>
            <person name="Birren B."/>
        </authorList>
    </citation>
    <scope>NUCLEOTIDE SEQUENCE [LARGE SCALE GENOMIC DNA]</scope>
    <source>
        <strain evidence="4 5">Tu259-1</strain>
    </source>
</reference>
<accession>A0A854QEQ5</accession>
<dbReference type="InterPro" id="IPR056196">
    <property type="entry name" value="Mmc1_C"/>
</dbReference>
<evidence type="ECO:0000256" key="1">
    <source>
        <dbReference type="SAM" id="Coils"/>
    </source>
</evidence>
<sequence>MTLSCHAAAVVRTSTRRRTLIAAVLRTHQPLYRRSLLSPARTYASTVTARPDVDSVPVIADSKRAVPVEGATTLLPVLQELIVLLENEIGGDGSWAKRIKRSMEDLAVKRRGRIAVVGDTAAAPRDVVSALLQDPLADSATTRQALISRHQDANLDVFEISQSERLNREPQSLSLSSSWLQATGYDVVEVNLRNLETDAVISTLLSTDALVVVLDPIRLTSTPQLSPILSQLLARSPIHFVVNGHLPSGVSQSSIEHTLHEQLKQVTIEPLDDVHYDPAALKVSFVQAEKALMALEALSSGLTKAASSATKAEAFEVFQREFIQSHVGPLQSTLHQTLSNSGSPQLSTAKQVATLALMHISNVILSDRDVARSATHTVSKLRRAAHEGAAKAKHMSVATRGVNGALVEGEVRYEMEKIKSQIESSFQGRLSWLGLLGRLRVDDVALELGGFVGSRFAVDLERQMVFESGQLSHLQSSLSSSSDQVIRQLSHTSTSPTQSSPHPHPFTSPLLANHLSTLSLSIPPLTPTTLLSPILTRRNQLLTESIPRLQLSAQRALLTTYSTALLGASLSWVAYVPPIEVLSAGTAGGLGLLSIVGSLALGQKFWGGAQKKFWRDWNRVIGMLKGDLETRLDTALQTQVVAKPLAAAEGLEKLIEKREKRLDALQKDVDKLKSRL</sequence>
<comment type="caution">
    <text evidence="4">The sequence shown here is derived from an EMBL/GenBank/DDBJ whole genome shotgun (WGS) entry which is preliminary data.</text>
</comment>
<dbReference type="PANTHER" id="PTHR38644">
    <property type="entry name" value="EXPRESSED PROTEIN"/>
    <property type="match status" value="1"/>
</dbReference>
<dbReference type="EMBL" id="AMKT01000034">
    <property type="protein sequence ID" value="OXG24078.1"/>
    <property type="molecule type" value="Genomic_DNA"/>
</dbReference>
<evidence type="ECO:0000259" key="3">
    <source>
        <dbReference type="Pfam" id="PF23868"/>
    </source>
</evidence>
<gene>
    <name evidence="4" type="ORF">C361_02627</name>
</gene>
<dbReference type="Proteomes" id="UP000199727">
    <property type="component" value="Unassembled WGS sequence"/>
</dbReference>
<proteinExistence type="predicted"/>